<comment type="caution">
    <text evidence="2">The sequence shown here is derived from an EMBL/GenBank/DDBJ whole genome shotgun (WGS) entry which is preliminary data.</text>
</comment>
<sequence length="120" mass="12918">MKVAITAQDGSMDSMVDLRFGRARFFVVCDAETDSFEVVDNQQNLNAMQGAGIQAAQNVARAGAEVVITGNCGPKAFMTLKSAGIKIVINAEGKVSEVLERFKKGEYQYAIDANVEGHWG</sequence>
<organism evidence="2 3">
    <name type="scientific">Candidatus Desantisbacteria bacterium CG2_30_40_21</name>
    <dbReference type="NCBI Taxonomy" id="1817895"/>
    <lineage>
        <taxon>Bacteria</taxon>
        <taxon>Candidatus Desantisiibacteriota</taxon>
    </lineage>
</organism>
<gene>
    <name evidence="2" type="ORF">AUJ95_08530</name>
</gene>
<evidence type="ECO:0000259" key="1">
    <source>
        <dbReference type="Pfam" id="PF02579"/>
    </source>
</evidence>
<protein>
    <submittedName>
        <fullName evidence="2">Dinitrogenase iron-molybdenum cofactor biosynthesis protein</fullName>
    </submittedName>
</protein>
<dbReference type="AlphaFoldDB" id="A0A1J5DZS5"/>
<dbReference type="InterPro" id="IPR003731">
    <property type="entry name" value="Di-Nase_FeMo-co_biosynth"/>
</dbReference>
<dbReference type="PANTHER" id="PTHR42983:SF1">
    <property type="entry name" value="IRON-MOLYBDENUM PROTEIN"/>
    <property type="match status" value="1"/>
</dbReference>
<dbReference type="STRING" id="1817895.AUJ95_08530"/>
<dbReference type="InterPro" id="IPR036105">
    <property type="entry name" value="DiNase_FeMo-co_biosyn_sf"/>
</dbReference>
<reference evidence="2 3" key="1">
    <citation type="journal article" date="2016" name="Environ. Microbiol.">
        <title>Genomic resolution of a cold subsurface aquifer community provides metabolic insights for novel microbes adapted to high CO concentrations.</title>
        <authorList>
            <person name="Probst A.J."/>
            <person name="Castelle C.J."/>
            <person name="Singh A."/>
            <person name="Brown C.T."/>
            <person name="Anantharaman K."/>
            <person name="Sharon I."/>
            <person name="Hug L.A."/>
            <person name="Burstein D."/>
            <person name="Emerson J.B."/>
            <person name="Thomas B.C."/>
            <person name="Banfield J.F."/>
        </authorList>
    </citation>
    <scope>NUCLEOTIDE SEQUENCE [LARGE SCALE GENOMIC DNA]</scope>
    <source>
        <strain evidence="2">CG2_30_40_21</strain>
    </source>
</reference>
<name>A0A1J5DZS5_9BACT</name>
<dbReference type="Pfam" id="PF02579">
    <property type="entry name" value="Nitro_FeMo-Co"/>
    <property type="match status" value="1"/>
</dbReference>
<dbReference type="CDD" id="cd00851">
    <property type="entry name" value="MTH1175"/>
    <property type="match status" value="1"/>
</dbReference>
<dbReference type="EMBL" id="MNYI01000219">
    <property type="protein sequence ID" value="OIP37175.1"/>
    <property type="molecule type" value="Genomic_DNA"/>
</dbReference>
<feature type="domain" description="Dinitrogenase iron-molybdenum cofactor biosynthesis" evidence="1">
    <location>
        <begin position="13"/>
        <end position="104"/>
    </location>
</feature>
<dbReference type="Proteomes" id="UP000183085">
    <property type="component" value="Unassembled WGS sequence"/>
</dbReference>
<accession>A0A1J5DZS5</accession>
<dbReference type="InterPro" id="IPR033913">
    <property type="entry name" value="MTH1175_dom"/>
</dbReference>
<dbReference type="Gene3D" id="3.30.420.130">
    <property type="entry name" value="Dinitrogenase iron-molybdenum cofactor biosynthesis domain"/>
    <property type="match status" value="1"/>
</dbReference>
<dbReference type="PANTHER" id="PTHR42983">
    <property type="entry name" value="DINITROGENASE IRON-MOLYBDENUM COFACTOR PROTEIN-RELATED"/>
    <property type="match status" value="1"/>
</dbReference>
<proteinExistence type="predicted"/>
<dbReference type="SUPFAM" id="SSF53146">
    <property type="entry name" value="Nitrogenase accessory factor-like"/>
    <property type="match status" value="1"/>
</dbReference>
<evidence type="ECO:0000313" key="3">
    <source>
        <dbReference type="Proteomes" id="UP000183085"/>
    </source>
</evidence>
<evidence type="ECO:0000313" key="2">
    <source>
        <dbReference type="EMBL" id="OIP37175.1"/>
    </source>
</evidence>